<keyword evidence="1" id="KW-0812">Transmembrane</keyword>
<keyword evidence="1" id="KW-0472">Membrane</keyword>
<protein>
    <submittedName>
        <fullName evidence="2">EpsG family protein</fullName>
    </submittedName>
</protein>
<feature type="transmembrane region" description="Helical" evidence="1">
    <location>
        <begin position="257"/>
        <end position="277"/>
    </location>
</feature>
<feature type="transmembrane region" description="Helical" evidence="1">
    <location>
        <begin position="6"/>
        <end position="21"/>
    </location>
</feature>
<feature type="transmembrane region" description="Helical" evidence="1">
    <location>
        <begin position="131"/>
        <end position="158"/>
    </location>
</feature>
<feature type="transmembrane region" description="Helical" evidence="1">
    <location>
        <begin position="324"/>
        <end position="343"/>
    </location>
</feature>
<feature type="transmembrane region" description="Helical" evidence="1">
    <location>
        <begin position="28"/>
        <end position="46"/>
    </location>
</feature>
<feature type="transmembrane region" description="Helical" evidence="1">
    <location>
        <begin position="350"/>
        <end position="369"/>
    </location>
</feature>
<dbReference type="Proteomes" id="UP001596527">
    <property type="component" value="Unassembled WGS sequence"/>
</dbReference>
<organism evidence="2 3">
    <name type="scientific">Schaalia naturae</name>
    <dbReference type="NCBI Taxonomy" id="635203"/>
    <lineage>
        <taxon>Bacteria</taxon>
        <taxon>Bacillati</taxon>
        <taxon>Actinomycetota</taxon>
        <taxon>Actinomycetes</taxon>
        <taxon>Actinomycetales</taxon>
        <taxon>Actinomycetaceae</taxon>
        <taxon>Schaalia</taxon>
    </lineage>
</organism>
<keyword evidence="1" id="KW-1133">Transmembrane helix</keyword>
<accession>A0ABW2SK63</accession>
<keyword evidence="3" id="KW-1185">Reference proteome</keyword>
<name>A0ABW2SK63_9ACTO</name>
<reference evidence="3" key="1">
    <citation type="journal article" date="2019" name="Int. J. Syst. Evol. Microbiol.">
        <title>The Global Catalogue of Microorganisms (GCM) 10K type strain sequencing project: providing services to taxonomists for standard genome sequencing and annotation.</title>
        <authorList>
            <consortium name="The Broad Institute Genomics Platform"/>
            <consortium name="The Broad Institute Genome Sequencing Center for Infectious Disease"/>
            <person name="Wu L."/>
            <person name="Ma J."/>
        </authorList>
    </citation>
    <scope>NUCLEOTIDE SEQUENCE [LARGE SCALE GENOMIC DNA]</scope>
    <source>
        <strain evidence="3">CCUG 56698</strain>
    </source>
</reference>
<evidence type="ECO:0000256" key="1">
    <source>
        <dbReference type="SAM" id="Phobius"/>
    </source>
</evidence>
<feature type="transmembrane region" description="Helical" evidence="1">
    <location>
        <begin position="298"/>
        <end position="318"/>
    </location>
</feature>
<dbReference type="InterPro" id="IPR049458">
    <property type="entry name" value="EpsG-like"/>
</dbReference>
<feature type="transmembrane region" description="Helical" evidence="1">
    <location>
        <begin position="215"/>
        <end position="237"/>
    </location>
</feature>
<evidence type="ECO:0000313" key="2">
    <source>
        <dbReference type="EMBL" id="MFC7579896.1"/>
    </source>
</evidence>
<comment type="caution">
    <text evidence="2">The sequence shown here is derived from an EMBL/GenBank/DDBJ whole genome shotgun (WGS) entry which is preliminary data.</text>
</comment>
<proteinExistence type="predicted"/>
<gene>
    <name evidence="2" type="ORF">ACFQWG_01475</name>
</gene>
<dbReference type="RefSeq" id="WP_291501223.1">
    <property type="nucleotide sequence ID" value="NZ_JBHTEF010000001.1"/>
</dbReference>
<dbReference type="Pfam" id="PF14897">
    <property type="entry name" value="EpsG"/>
    <property type="match status" value="1"/>
</dbReference>
<evidence type="ECO:0000313" key="3">
    <source>
        <dbReference type="Proteomes" id="UP001596527"/>
    </source>
</evidence>
<feature type="transmembrane region" description="Helical" evidence="1">
    <location>
        <begin position="100"/>
        <end position="119"/>
    </location>
</feature>
<feature type="transmembrane region" description="Helical" evidence="1">
    <location>
        <begin position="170"/>
        <end position="194"/>
    </location>
</feature>
<sequence length="385" mass="42321">MVGALPYLLTFAVAAFLFWLSERTRGPLRVILVLAALVLPALLAGFRDKQVGTDVMVYGYNSYTGALDSDLPGYLEGNASYHPLGFNVFSWAMSRLGGTLWFYLTSIQLFTSSFVYLALRKLRGVGLWAGMLAYYVLLFPISLNTMKQMMAVAVVLWAFTFCLERRLLPFLAAVVFATLFHQTAVVFVAVYPCWRAFESIGTRRAFFGRAQGFMFHVLLAAGLFLVFVLGDRLVQFFSAFKDSYQYVLNASSDRLNYSGLILLASGLVLLAVVKASGRGRSADSPPDGEGPSLVDDGLEFYALMFVVGCIAIQLNTVATSLMRFSYYGLIFASPLLGGLMADGRGRSLRIAGWLTIVLFFAYFFVAYVLNGGNAIVPYTSTILGL</sequence>
<dbReference type="EMBL" id="JBHTEF010000001">
    <property type="protein sequence ID" value="MFC7579896.1"/>
    <property type="molecule type" value="Genomic_DNA"/>
</dbReference>